<evidence type="ECO:0000313" key="9">
    <source>
        <dbReference type="Proteomes" id="UP000008743"/>
    </source>
</evidence>
<organism evidence="8 9">
    <name type="scientific">Capsaspora owczarzaki (strain ATCC 30864)</name>
    <dbReference type="NCBI Taxonomy" id="595528"/>
    <lineage>
        <taxon>Eukaryota</taxon>
        <taxon>Filasterea</taxon>
        <taxon>Capsaspora</taxon>
    </lineage>
</organism>
<dbReference type="GO" id="GO:0070765">
    <property type="term" value="C:gamma-secretase complex"/>
    <property type="evidence" value="ECO:0007669"/>
    <property type="project" value="TreeGrafter"/>
</dbReference>
<dbReference type="EMBL" id="KE346363">
    <property type="protein sequence ID" value="KJE92260.1"/>
    <property type="molecule type" value="Genomic_DNA"/>
</dbReference>
<dbReference type="AlphaFoldDB" id="A0A0D2WMT5"/>
<comment type="similarity">
    <text evidence="2">Belongs to the PEN-2 family.</text>
</comment>
<dbReference type="eggNOG" id="KOG3402">
    <property type="taxonomic scope" value="Eukaryota"/>
</dbReference>
<dbReference type="GO" id="GO:0007219">
    <property type="term" value="P:Notch signaling pathway"/>
    <property type="evidence" value="ECO:0007669"/>
    <property type="project" value="UniProtKB-KW"/>
</dbReference>
<dbReference type="PANTHER" id="PTHR16318:SF0">
    <property type="entry name" value="GAMMA-SECRETASE SUBUNIT PEN-2"/>
    <property type="match status" value="1"/>
</dbReference>
<dbReference type="STRING" id="595528.A0A0D2WMT5"/>
<proteinExistence type="inferred from homology"/>
<dbReference type="Proteomes" id="UP000008743">
    <property type="component" value="Unassembled WGS sequence"/>
</dbReference>
<keyword evidence="6 7" id="KW-0472">Membrane</keyword>
<dbReference type="OrthoDB" id="524898at2759"/>
<evidence type="ECO:0000256" key="1">
    <source>
        <dbReference type="ARBA" id="ARBA00004141"/>
    </source>
</evidence>
<dbReference type="PhylomeDB" id="A0A0D2WMT5"/>
<evidence type="ECO:0000256" key="4">
    <source>
        <dbReference type="ARBA" id="ARBA00022976"/>
    </source>
</evidence>
<reference evidence="9" key="1">
    <citation type="submission" date="2011-02" db="EMBL/GenBank/DDBJ databases">
        <title>The Genome Sequence of Capsaspora owczarzaki ATCC 30864.</title>
        <authorList>
            <person name="Russ C."/>
            <person name="Cuomo C."/>
            <person name="Burger G."/>
            <person name="Gray M.W."/>
            <person name="Holland P.W.H."/>
            <person name="King N."/>
            <person name="Lang F.B.F."/>
            <person name="Roger A.J."/>
            <person name="Ruiz-Trillo I."/>
            <person name="Young S.K."/>
            <person name="Zeng Q."/>
            <person name="Gargeya S."/>
            <person name="Alvarado L."/>
            <person name="Berlin A."/>
            <person name="Chapman S.B."/>
            <person name="Chen Z."/>
            <person name="Freedman E."/>
            <person name="Gellesch M."/>
            <person name="Goldberg J."/>
            <person name="Griggs A."/>
            <person name="Gujja S."/>
            <person name="Heilman E."/>
            <person name="Heiman D."/>
            <person name="Howarth C."/>
            <person name="Mehta T."/>
            <person name="Neiman D."/>
            <person name="Pearson M."/>
            <person name="Roberts A."/>
            <person name="Saif S."/>
            <person name="Shea T."/>
            <person name="Shenoy N."/>
            <person name="Sisk P."/>
            <person name="Stolte C."/>
            <person name="Sykes S."/>
            <person name="White J."/>
            <person name="Yandava C."/>
            <person name="Haas B."/>
            <person name="Nusbaum C."/>
            <person name="Birren B."/>
        </authorList>
    </citation>
    <scope>NUCLEOTIDE SEQUENCE</scope>
    <source>
        <strain evidence="9">ATCC 30864</strain>
    </source>
</reference>
<dbReference type="InParanoid" id="A0A0D2WMT5"/>
<sequence>MLSEADRLNICRKYKSTCSGFQRTASDRHHPLLEGLGYAPTCPRSNGVHFLAGFAALPWLHLINILWFFNEARRPGSNPLFKRYLLFSAVNIIVWIVALAVWIPIYQSNRASWGSFGDDISIVIPKGIA</sequence>
<feature type="transmembrane region" description="Helical" evidence="7">
    <location>
        <begin position="81"/>
        <end position="105"/>
    </location>
</feature>
<evidence type="ECO:0008006" key="10">
    <source>
        <dbReference type="Google" id="ProtNLM"/>
    </source>
</evidence>
<dbReference type="Pfam" id="PF10251">
    <property type="entry name" value="PEN-2"/>
    <property type="match status" value="1"/>
</dbReference>
<feature type="transmembrane region" description="Helical" evidence="7">
    <location>
        <begin position="48"/>
        <end position="69"/>
    </location>
</feature>
<gene>
    <name evidence="8" type="ORF">CAOG_003263</name>
</gene>
<name>A0A0D2WMT5_CAPO3</name>
<evidence type="ECO:0000256" key="6">
    <source>
        <dbReference type="ARBA" id="ARBA00023136"/>
    </source>
</evidence>
<dbReference type="PANTHER" id="PTHR16318">
    <property type="entry name" value="GAMMA-SECRETASE SUBUNIT PEN-2"/>
    <property type="match status" value="1"/>
</dbReference>
<keyword evidence="3 7" id="KW-0812">Transmembrane</keyword>
<dbReference type="InterPro" id="IPR019379">
    <property type="entry name" value="Gamma_Secretase_Asp_P_PEN2"/>
</dbReference>
<evidence type="ECO:0000256" key="3">
    <source>
        <dbReference type="ARBA" id="ARBA00022692"/>
    </source>
</evidence>
<accession>A0A0D2WMT5</accession>
<keyword evidence="4" id="KW-0914">Notch signaling pathway</keyword>
<evidence type="ECO:0000256" key="2">
    <source>
        <dbReference type="ARBA" id="ARBA00009607"/>
    </source>
</evidence>
<comment type="subcellular location">
    <subcellularLocation>
        <location evidence="1">Membrane</location>
        <topology evidence="1">Multi-pass membrane protein</topology>
    </subcellularLocation>
</comment>
<evidence type="ECO:0000256" key="5">
    <source>
        <dbReference type="ARBA" id="ARBA00022989"/>
    </source>
</evidence>
<evidence type="ECO:0000313" key="8">
    <source>
        <dbReference type="EMBL" id="KJE92260.1"/>
    </source>
</evidence>
<keyword evidence="9" id="KW-1185">Reference proteome</keyword>
<protein>
    <recommendedName>
        <fullName evidence="10">Gamma-secretase subunit PEN-2</fullName>
    </recommendedName>
</protein>
<keyword evidence="5 7" id="KW-1133">Transmembrane helix</keyword>
<evidence type="ECO:0000256" key="7">
    <source>
        <dbReference type="SAM" id="Phobius"/>
    </source>
</evidence>